<dbReference type="GO" id="GO:0000932">
    <property type="term" value="C:P-body"/>
    <property type="evidence" value="ECO:0007669"/>
    <property type="project" value="UniProtKB-SubCell"/>
</dbReference>
<dbReference type="GO" id="GO:0033962">
    <property type="term" value="P:P-body assembly"/>
    <property type="evidence" value="ECO:0007669"/>
    <property type="project" value="TreeGrafter"/>
</dbReference>
<dbReference type="AlphaFoldDB" id="A0AAW1I475"/>
<dbReference type="PANTHER" id="PTHR21551:SF0">
    <property type="entry name" value="PROTEIN ASSOCIATED WITH TOPO II RELATED-1, ISOFORM A"/>
    <property type="match status" value="1"/>
</dbReference>
<evidence type="ECO:0000313" key="4">
    <source>
        <dbReference type="EMBL" id="KAK9684127.1"/>
    </source>
</evidence>
<feature type="region of interest" description="Disordered" evidence="3">
    <location>
        <begin position="344"/>
        <end position="369"/>
    </location>
</feature>
<feature type="compositionally biased region" description="Polar residues" evidence="3">
    <location>
        <begin position="348"/>
        <end position="357"/>
    </location>
</feature>
<dbReference type="PANTHER" id="PTHR21551">
    <property type="entry name" value="TOPOISOMERASE II-ASSOCIATED PROTEIN PAT1"/>
    <property type="match status" value="1"/>
</dbReference>
<gene>
    <name evidence="4" type="ORF">RND81_10G188100</name>
</gene>
<accession>A0AAW1I475</accession>
<evidence type="ECO:0000256" key="2">
    <source>
        <dbReference type="ARBA" id="ARBA00022490"/>
    </source>
</evidence>
<comment type="caution">
    <text evidence="4">The sequence shown here is derived from an EMBL/GenBank/DDBJ whole genome shotgun (WGS) entry which is preliminary data.</text>
</comment>
<evidence type="ECO:0000256" key="1">
    <source>
        <dbReference type="ARBA" id="ARBA00004201"/>
    </source>
</evidence>
<proteinExistence type="predicted"/>
<organism evidence="4 5">
    <name type="scientific">Saponaria officinalis</name>
    <name type="common">Common soapwort</name>
    <name type="synonym">Lychnis saponaria</name>
    <dbReference type="NCBI Taxonomy" id="3572"/>
    <lineage>
        <taxon>Eukaryota</taxon>
        <taxon>Viridiplantae</taxon>
        <taxon>Streptophyta</taxon>
        <taxon>Embryophyta</taxon>
        <taxon>Tracheophyta</taxon>
        <taxon>Spermatophyta</taxon>
        <taxon>Magnoliopsida</taxon>
        <taxon>eudicotyledons</taxon>
        <taxon>Gunneridae</taxon>
        <taxon>Pentapetalae</taxon>
        <taxon>Caryophyllales</taxon>
        <taxon>Caryophyllaceae</taxon>
        <taxon>Caryophylleae</taxon>
        <taxon>Saponaria</taxon>
    </lineage>
</organism>
<dbReference type="EMBL" id="JBDFQZ010000010">
    <property type="protein sequence ID" value="KAK9684127.1"/>
    <property type="molecule type" value="Genomic_DNA"/>
</dbReference>
<feature type="region of interest" description="Disordered" evidence="3">
    <location>
        <begin position="119"/>
        <end position="198"/>
    </location>
</feature>
<name>A0AAW1I475_SAPOF</name>
<evidence type="ECO:0000256" key="3">
    <source>
        <dbReference type="SAM" id="MobiDB-lite"/>
    </source>
</evidence>
<feature type="compositionally biased region" description="Polar residues" evidence="3">
    <location>
        <begin position="154"/>
        <end position="188"/>
    </location>
</feature>
<dbReference type="GO" id="GO:0003723">
    <property type="term" value="F:RNA binding"/>
    <property type="evidence" value="ECO:0007669"/>
    <property type="project" value="TreeGrafter"/>
</dbReference>
<keyword evidence="5" id="KW-1185">Reference proteome</keyword>
<keyword evidence="2" id="KW-0963">Cytoplasm</keyword>
<comment type="subcellular location">
    <subcellularLocation>
        <location evidence="1">Cytoplasm</location>
        <location evidence="1">P-body</location>
    </subcellularLocation>
</comment>
<dbReference type="GO" id="GO:0000290">
    <property type="term" value="P:deadenylation-dependent decapping of nuclear-transcribed mRNA"/>
    <property type="evidence" value="ECO:0007669"/>
    <property type="project" value="InterPro"/>
</dbReference>
<dbReference type="Proteomes" id="UP001443914">
    <property type="component" value="Unassembled WGS sequence"/>
</dbReference>
<evidence type="ECO:0000313" key="5">
    <source>
        <dbReference type="Proteomes" id="UP001443914"/>
    </source>
</evidence>
<feature type="region of interest" description="Disordered" evidence="3">
    <location>
        <begin position="242"/>
        <end position="264"/>
    </location>
</feature>
<protein>
    <submittedName>
        <fullName evidence="4">Uncharacterized protein</fullName>
    </submittedName>
</protein>
<sequence length="775" mass="86098">MDGFSGNKRLDDNSKGDSLFDASQYAFFGNDIVEEVELGGLEDDEDIPAGIEEEYPFEKEEAEDMGSFSEIDDLAGTFSKLNKAVNGQSGARLIGDMGSRESSSVAEWTQDVDYATWYEQQPPYNPEDGPEGKRWSSHPYASPLVIPDAKPLHRTTSYPEPQPQPQFLGQRHQNFSSEPIPTPRSSFPSHPPPGRPHMVLPNQHAQRPNSPYMTGGPMMGLHSQSSLSGPMTGLTHGHFGSNMPQFSPPGRSTEHHPSGQWSNRPDVVNNVLPPYGPHRNGLMPSQIMGQQQQQHHQPQYRYPGHPPHGHPTGMHNQLYGPQVSVSPPLMNKFDAMMGALDIRDQRPRSSQNRQNVWYPQHGLDPNSSRGDSAWPVYRSKYMTAYEIENILRMQLAATHSNDPYVEDYYHQACLSKRSAGARLKHHFCPTQLRDLPSRARPTDEPHPFLQVEALGRVPFASIRRPKPLLDVDPPTSNNSASSEHKMIDKPLDQEPMLAARVTIEDCLCLLLDVDDIDRLLQFNQFPDNVAELRQRRQNHLEGLAASLQLTDPLAKGGQDPKDDLVLLRIITLPKGRKLLVKYLGMLSPGSELLRIVIMAIFRHLRFFFGTPPSDPAVSQATDNLVKIILSQISEMDLTGLSSCLASVVCSSEQPPLRPIGSSAGDGASVVLKTVLDRATELLRDPRAMADPTYWKASFNEFFNLLINYCFSKYESIVIVSDAASAIKKEMPVELLRASLPHITEHQQKLLMDLAQKSVPLAGGSSGHGDNGSLNN</sequence>
<dbReference type="InterPro" id="IPR039900">
    <property type="entry name" value="Pat1-like"/>
</dbReference>
<reference evidence="4" key="1">
    <citation type="submission" date="2024-03" db="EMBL/GenBank/DDBJ databases">
        <title>WGS assembly of Saponaria officinalis var. Norfolk2.</title>
        <authorList>
            <person name="Jenkins J."/>
            <person name="Shu S."/>
            <person name="Grimwood J."/>
            <person name="Barry K."/>
            <person name="Goodstein D."/>
            <person name="Schmutz J."/>
            <person name="Leebens-Mack J."/>
            <person name="Osbourn A."/>
        </authorList>
    </citation>
    <scope>NUCLEOTIDE SEQUENCE [LARGE SCALE GENOMIC DNA]</scope>
    <source>
        <strain evidence="4">JIC</strain>
    </source>
</reference>
<feature type="region of interest" description="Disordered" evidence="3">
    <location>
        <begin position="465"/>
        <end position="484"/>
    </location>
</feature>